<dbReference type="EMBL" id="JBHSCX010000003">
    <property type="protein sequence ID" value="MFC4361072.1"/>
    <property type="molecule type" value="Genomic_DNA"/>
</dbReference>
<keyword evidence="3 6" id="KW-0812">Transmembrane</keyword>
<dbReference type="RefSeq" id="WP_290260328.1">
    <property type="nucleotide sequence ID" value="NZ_JAUFQG010000004.1"/>
</dbReference>
<name>A0ABV8V060_9GAMM</name>
<comment type="subcellular location">
    <subcellularLocation>
        <location evidence="1">Membrane</location>
    </subcellularLocation>
</comment>
<dbReference type="InterPro" id="IPR000612">
    <property type="entry name" value="PMP3"/>
</dbReference>
<dbReference type="PROSITE" id="PS01309">
    <property type="entry name" value="UPF0057"/>
    <property type="match status" value="1"/>
</dbReference>
<evidence type="ECO:0000256" key="6">
    <source>
        <dbReference type="SAM" id="Phobius"/>
    </source>
</evidence>
<evidence type="ECO:0000256" key="5">
    <source>
        <dbReference type="ARBA" id="ARBA00023136"/>
    </source>
</evidence>
<dbReference type="Proteomes" id="UP001595840">
    <property type="component" value="Unassembled WGS sequence"/>
</dbReference>
<keyword evidence="8" id="KW-1185">Reference proteome</keyword>
<organism evidence="7 8">
    <name type="scientific">Simiduia curdlanivorans</name>
    <dbReference type="NCBI Taxonomy" id="1492769"/>
    <lineage>
        <taxon>Bacteria</taxon>
        <taxon>Pseudomonadati</taxon>
        <taxon>Pseudomonadota</taxon>
        <taxon>Gammaproteobacteria</taxon>
        <taxon>Cellvibrionales</taxon>
        <taxon>Cellvibrionaceae</taxon>
        <taxon>Simiduia</taxon>
    </lineage>
</organism>
<comment type="similarity">
    <text evidence="2">Belongs to the UPF0057 (PMP3) family.</text>
</comment>
<feature type="transmembrane region" description="Helical" evidence="6">
    <location>
        <begin position="29"/>
        <end position="50"/>
    </location>
</feature>
<protein>
    <submittedName>
        <fullName evidence="7">YqaE/Pmp3 family membrane protein</fullName>
    </submittedName>
</protein>
<dbReference type="Pfam" id="PF01679">
    <property type="entry name" value="Pmp3"/>
    <property type="match status" value="1"/>
</dbReference>
<evidence type="ECO:0000313" key="8">
    <source>
        <dbReference type="Proteomes" id="UP001595840"/>
    </source>
</evidence>
<dbReference type="PANTHER" id="PTHR21659">
    <property type="entry name" value="HYDROPHOBIC PROTEIN RCI2 LOW TEMPERATURE AND SALT RESPONSIVE PROTEIN LTI6 -RELATED"/>
    <property type="match status" value="1"/>
</dbReference>
<keyword evidence="5 6" id="KW-0472">Membrane</keyword>
<gene>
    <name evidence="7" type="ORF">ACFOX3_02100</name>
</gene>
<proteinExistence type="inferred from homology"/>
<comment type="caution">
    <text evidence="7">The sequence shown here is derived from an EMBL/GenBank/DDBJ whole genome shotgun (WGS) entry which is preliminary data.</text>
</comment>
<evidence type="ECO:0000256" key="3">
    <source>
        <dbReference type="ARBA" id="ARBA00022692"/>
    </source>
</evidence>
<dbReference type="PANTHER" id="PTHR21659:SF42">
    <property type="entry name" value="UPF0057 MEMBRANE PROTEIN ZK632.10-RELATED"/>
    <property type="match status" value="1"/>
</dbReference>
<evidence type="ECO:0000256" key="2">
    <source>
        <dbReference type="ARBA" id="ARBA00009530"/>
    </source>
</evidence>
<accession>A0ABV8V060</accession>
<evidence type="ECO:0000256" key="4">
    <source>
        <dbReference type="ARBA" id="ARBA00022989"/>
    </source>
</evidence>
<reference evidence="8" key="1">
    <citation type="journal article" date="2019" name="Int. J. Syst. Evol. Microbiol.">
        <title>The Global Catalogue of Microorganisms (GCM) 10K type strain sequencing project: providing services to taxonomists for standard genome sequencing and annotation.</title>
        <authorList>
            <consortium name="The Broad Institute Genomics Platform"/>
            <consortium name="The Broad Institute Genome Sequencing Center for Infectious Disease"/>
            <person name="Wu L."/>
            <person name="Ma J."/>
        </authorList>
    </citation>
    <scope>NUCLEOTIDE SEQUENCE [LARGE SCALE GENOMIC DNA]</scope>
    <source>
        <strain evidence="8">CECT 8570</strain>
    </source>
</reference>
<evidence type="ECO:0000313" key="7">
    <source>
        <dbReference type="EMBL" id="MFC4361072.1"/>
    </source>
</evidence>
<sequence length="52" mass="5908">MNKLVLILIAILLPPLAVFLKHKAGKDLIINIVLCLFFYLPGILHALWLITR</sequence>
<keyword evidence="4 6" id="KW-1133">Transmembrane helix</keyword>
<evidence type="ECO:0000256" key="1">
    <source>
        <dbReference type="ARBA" id="ARBA00004370"/>
    </source>
</evidence>